<evidence type="ECO:0000313" key="2">
    <source>
        <dbReference type="Proteomes" id="UP000051660"/>
    </source>
</evidence>
<comment type="caution">
    <text evidence="1">The sequence shown here is derived from an EMBL/GenBank/DDBJ whole genome shotgun (WGS) entry which is preliminary data.</text>
</comment>
<dbReference type="EMBL" id="LLYB01000081">
    <property type="protein sequence ID" value="KRR21359.1"/>
    <property type="molecule type" value="Genomic_DNA"/>
</dbReference>
<dbReference type="Proteomes" id="UP000051660">
    <property type="component" value="Unassembled WGS sequence"/>
</dbReference>
<accession>A0A0R3MT59</accession>
<reference evidence="1 2" key="1">
    <citation type="submission" date="2014-03" db="EMBL/GenBank/DDBJ databases">
        <title>Bradyrhizobium valentinum sp. nov., isolated from effective nodules of Lupinus mariae-josephae, a lupine endemic of basic-lime soils in Eastern Spain.</title>
        <authorList>
            <person name="Duran D."/>
            <person name="Rey L."/>
            <person name="Navarro A."/>
            <person name="Busquets A."/>
            <person name="Imperial J."/>
            <person name="Ruiz-Argueso T."/>
        </authorList>
    </citation>
    <scope>NUCLEOTIDE SEQUENCE [LARGE SCALE GENOMIC DNA]</scope>
    <source>
        <strain evidence="1 2">CCBAU 23086</strain>
    </source>
</reference>
<protein>
    <recommendedName>
        <fullName evidence="3">Tail sheath protein subtilisin-like domain-containing protein</fullName>
    </recommendedName>
</protein>
<name>A0A0R3MT59_9BRAD</name>
<organism evidence="1 2">
    <name type="scientific">Bradyrhizobium lablabi</name>
    <dbReference type="NCBI Taxonomy" id="722472"/>
    <lineage>
        <taxon>Bacteria</taxon>
        <taxon>Pseudomonadati</taxon>
        <taxon>Pseudomonadota</taxon>
        <taxon>Alphaproteobacteria</taxon>
        <taxon>Hyphomicrobiales</taxon>
        <taxon>Nitrobacteraceae</taxon>
        <taxon>Bradyrhizobium</taxon>
    </lineage>
</organism>
<dbReference type="RefSeq" id="WP_057859817.1">
    <property type="nucleotide sequence ID" value="NZ_LLYB01000081.1"/>
</dbReference>
<evidence type="ECO:0000313" key="1">
    <source>
        <dbReference type="EMBL" id="KRR21359.1"/>
    </source>
</evidence>
<gene>
    <name evidence="1" type="ORF">CQ14_06835</name>
</gene>
<evidence type="ECO:0008006" key="3">
    <source>
        <dbReference type="Google" id="ProtNLM"/>
    </source>
</evidence>
<proteinExistence type="predicted"/>
<dbReference type="OrthoDB" id="5442644at2"/>
<sequence>MSIDSLRSGAIRICFDASLNAYPHKCRILLEGQMLDDGTAADGELIQIPSLRDVDELFGAGSVIAEGLKVGFGCCPNNALEFFALPHKDLSVGATTKAVYTLTFTGPATSDGRADLFMGDGRWNTSTRITEGMTADEIAAAVTQSINLEAGFPFDAVAALGVITLTAKNAGTVGNCLNPIYNWHQRRDYAPEGVSVEALQTIVGASSAAWAPPDYAAILGECCYCCIGMLYDDPKCQDAMIAYIATAWSCDKPQCFGHGYTYNTGSLGQILSTDTNSAEASRLAQCCEDPILGYLKVAAYTALSCCSAVDNPEMSIQGPNFGVLSCLRQPESCFQCFTFEEQQLLESTGFVVTVPLQGGTGAMTQPMIVNDITNNRYDENGRVNATWWNVNSRRLAAATADAAAIALNQVVGLGLFTKNTTIPAGIRGTNPKLILGMFRAWAKANIGILFSEFENIDQDIQLKTDFEVAPKCQGIPGKLWIDFVYRPPVRITNIIINAQPAMLSNC</sequence>
<dbReference type="AlphaFoldDB" id="A0A0R3MT59"/>